<sequence length="284" mass="30822">MATATENHSRDTTPPTEHHKGFHPVHIDPSPLSHARSNNELRLAAFGGEYQPGLYRPPPRKIANPAPLGLSCFGLTTFILSLINIGARGVHHPNIVVAVAYAYGGLVQLLSGMWEFAAGNTFGATALSSYGGFWISFGIILTPGGFEIVEGLEAKGVDQFYNSFGFFLTAWIIFTTMLLILTLRSTLAFFMLFFTLDIAFCCLAAGYFNFDEAGPNATCIKVGGWFGVIAAFLAWYNAFAGMADDTNSFFVAPVMHFPWSEKAKERNAQATADLENGVHGTKSD</sequence>
<organism evidence="1 2">
    <name type="scientific">Lindgomyces ingoldianus</name>
    <dbReference type="NCBI Taxonomy" id="673940"/>
    <lineage>
        <taxon>Eukaryota</taxon>
        <taxon>Fungi</taxon>
        <taxon>Dikarya</taxon>
        <taxon>Ascomycota</taxon>
        <taxon>Pezizomycotina</taxon>
        <taxon>Dothideomycetes</taxon>
        <taxon>Pleosporomycetidae</taxon>
        <taxon>Pleosporales</taxon>
        <taxon>Lindgomycetaceae</taxon>
        <taxon>Lindgomyces</taxon>
    </lineage>
</organism>
<dbReference type="EMBL" id="MU003513">
    <property type="protein sequence ID" value="KAF2469205.1"/>
    <property type="molecule type" value="Genomic_DNA"/>
</dbReference>
<comment type="caution">
    <text evidence="1">The sequence shown here is derived from an EMBL/GenBank/DDBJ whole genome shotgun (WGS) entry which is preliminary data.</text>
</comment>
<evidence type="ECO:0000313" key="1">
    <source>
        <dbReference type="EMBL" id="KAF2469205.1"/>
    </source>
</evidence>
<keyword evidence="2" id="KW-1185">Reference proteome</keyword>
<reference evidence="1" key="1">
    <citation type="journal article" date="2020" name="Stud. Mycol.">
        <title>101 Dothideomycetes genomes: a test case for predicting lifestyles and emergence of pathogens.</title>
        <authorList>
            <person name="Haridas S."/>
            <person name="Albert R."/>
            <person name="Binder M."/>
            <person name="Bloem J."/>
            <person name="Labutti K."/>
            <person name="Salamov A."/>
            <person name="Andreopoulos B."/>
            <person name="Baker S."/>
            <person name="Barry K."/>
            <person name="Bills G."/>
            <person name="Bluhm B."/>
            <person name="Cannon C."/>
            <person name="Castanera R."/>
            <person name="Culley D."/>
            <person name="Daum C."/>
            <person name="Ezra D."/>
            <person name="Gonzalez J."/>
            <person name="Henrissat B."/>
            <person name="Kuo A."/>
            <person name="Liang C."/>
            <person name="Lipzen A."/>
            <person name="Lutzoni F."/>
            <person name="Magnuson J."/>
            <person name="Mondo S."/>
            <person name="Nolan M."/>
            <person name="Ohm R."/>
            <person name="Pangilinan J."/>
            <person name="Park H.-J."/>
            <person name="Ramirez L."/>
            <person name="Alfaro M."/>
            <person name="Sun H."/>
            <person name="Tritt A."/>
            <person name="Yoshinaga Y."/>
            <person name="Zwiers L.-H."/>
            <person name="Turgeon B."/>
            <person name="Goodwin S."/>
            <person name="Spatafora J."/>
            <person name="Crous P."/>
            <person name="Grigoriev I."/>
        </authorList>
    </citation>
    <scope>NUCLEOTIDE SEQUENCE</scope>
    <source>
        <strain evidence="1">ATCC 200398</strain>
    </source>
</reference>
<accession>A0ACB6QSX7</accession>
<gene>
    <name evidence="1" type="ORF">BDR25DRAFT_326420</name>
</gene>
<name>A0ACB6QSX7_9PLEO</name>
<dbReference type="Proteomes" id="UP000799755">
    <property type="component" value="Unassembled WGS sequence"/>
</dbReference>
<evidence type="ECO:0000313" key="2">
    <source>
        <dbReference type="Proteomes" id="UP000799755"/>
    </source>
</evidence>
<protein>
    <submittedName>
        <fullName evidence="1">Uncharacterized protein</fullName>
    </submittedName>
</protein>
<proteinExistence type="predicted"/>